<accession>F6D750</accession>
<reference evidence="2 3" key="1">
    <citation type="journal article" date="2014" name="Int. J. Syst. Evol. Microbiol.">
        <title>Methanobacterium paludis sp. nov. and a novel strain of Methanobacterium lacus isolated from northern peatlands.</title>
        <authorList>
            <person name="Cadillo-Quiroz H."/>
            <person name="Brauer S.L."/>
            <person name="Goodson N."/>
            <person name="Yavitt J.B."/>
            <person name="Zinder S.H."/>
        </authorList>
    </citation>
    <scope>NUCLEOTIDE SEQUENCE [LARGE SCALE GENOMIC DNA]</scope>
    <source>
        <strain evidence="3">DSM 25820 / JCM 18151 / SWAN1</strain>
    </source>
</reference>
<keyword evidence="3" id="KW-1185">Reference proteome</keyword>
<dbReference type="SUPFAM" id="SSF50346">
    <property type="entry name" value="PRC-barrel domain"/>
    <property type="match status" value="2"/>
</dbReference>
<dbReference type="GeneID" id="10669517"/>
<dbReference type="InterPro" id="IPR011033">
    <property type="entry name" value="PRC_barrel-like_sf"/>
</dbReference>
<protein>
    <submittedName>
        <fullName evidence="2">PRC-barrel domain protein</fullName>
    </submittedName>
</protein>
<evidence type="ECO:0000313" key="3">
    <source>
        <dbReference type="Proteomes" id="UP000009231"/>
    </source>
</evidence>
<name>F6D750_METPW</name>
<feature type="domain" description="PRC-barrel" evidence="1">
    <location>
        <begin position="98"/>
        <end position="163"/>
    </location>
</feature>
<gene>
    <name evidence="2" type="ordered locus">MSWAN_2000</name>
</gene>
<dbReference type="OrthoDB" id="70897at2157"/>
<dbReference type="eggNOG" id="arCOG02155">
    <property type="taxonomic scope" value="Archaea"/>
</dbReference>
<proteinExistence type="predicted"/>
<evidence type="ECO:0000259" key="1">
    <source>
        <dbReference type="Pfam" id="PF05239"/>
    </source>
</evidence>
<dbReference type="EMBL" id="CP002772">
    <property type="protein sequence ID" value="AEG19009.1"/>
    <property type="molecule type" value="Genomic_DNA"/>
</dbReference>
<dbReference type="Proteomes" id="UP000009231">
    <property type="component" value="Chromosome"/>
</dbReference>
<dbReference type="Gene3D" id="2.30.30.240">
    <property type="entry name" value="PRC-barrel domain"/>
    <property type="match status" value="2"/>
</dbReference>
<sequence length="174" mass="19309">MKASEFIGMKVITKDARDLGKVAELSIKLKNGLVDMIFMVDTIFISTGSTLSKKYLAVAEDDVMVVGDYVQLNVDSEEIDKRVKLDKIEDLSPKGSHFKDFVGKVVLTKDGIEVGKISDMVLDPNGFLVPNVIVATGKTFNKKRLIISEDDIDRVGDYILLQLEKGDIDQRIVD</sequence>
<dbReference type="RefSeq" id="WP_013826508.1">
    <property type="nucleotide sequence ID" value="NC_015574.1"/>
</dbReference>
<dbReference type="AlphaFoldDB" id="F6D750"/>
<organism evidence="2 3">
    <name type="scientific">Methanobacterium paludis (strain DSM 25820 / JCM 18151 / SWAN1)</name>
    <dbReference type="NCBI Taxonomy" id="868131"/>
    <lineage>
        <taxon>Archaea</taxon>
        <taxon>Methanobacteriati</taxon>
        <taxon>Methanobacteriota</taxon>
        <taxon>Methanomada group</taxon>
        <taxon>Methanobacteria</taxon>
        <taxon>Methanobacteriales</taxon>
        <taxon>Methanobacteriaceae</taxon>
        <taxon>Methanobacterium</taxon>
    </lineage>
</organism>
<dbReference type="InterPro" id="IPR027275">
    <property type="entry name" value="PRC-brl_dom"/>
</dbReference>
<evidence type="ECO:0000313" key="2">
    <source>
        <dbReference type="EMBL" id="AEG19009.1"/>
    </source>
</evidence>
<dbReference type="Pfam" id="PF05239">
    <property type="entry name" value="PRC"/>
    <property type="match status" value="2"/>
</dbReference>
<dbReference type="HOGENOM" id="CLU_1582902_0_0_2"/>
<dbReference type="KEGG" id="mew:MSWAN_2000"/>
<feature type="domain" description="PRC-barrel" evidence="1">
    <location>
        <begin position="2"/>
        <end position="78"/>
    </location>
</feature>